<keyword evidence="5" id="KW-1185">Reference proteome</keyword>
<comment type="caution">
    <text evidence="4">The sequence shown here is derived from an EMBL/GenBank/DDBJ whole genome shotgun (WGS) entry which is preliminary data.</text>
</comment>
<dbReference type="PANTHER" id="PTHR34862">
    <property type="entry name" value="SPARK DOMAIN-CONTAINING PROTEIN"/>
    <property type="match status" value="1"/>
</dbReference>
<proteinExistence type="predicted"/>
<dbReference type="InterPro" id="IPR056146">
    <property type="entry name" value="DUF7729"/>
</dbReference>
<name>A0AAV4ZYN5_9AGAM</name>
<feature type="domain" description="DUF7729" evidence="3">
    <location>
        <begin position="34"/>
        <end position="223"/>
    </location>
</feature>
<evidence type="ECO:0000256" key="2">
    <source>
        <dbReference type="SAM" id="SignalP"/>
    </source>
</evidence>
<accession>A0AAV4ZYN5</accession>
<organism evidence="4 5">
    <name type="scientific">Clathrus columnatus</name>
    <dbReference type="NCBI Taxonomy" id="1419009"/>
    <lineage>
        <taxon>Eukaryota</taxon>
        <taxon>Fungi</taxon>
        <taxon>Dikarya</taxon>
        <taxon>Basidiomycota</taxon>
        <taxon>Agaricomycotina</taxon>
        <taxon>Agaricomycetes</taxon>
        <taxon>Phallomycetidae</taxon>
        <taxon>Phallales</taxon>
        <taxon>Clathraceae</taxon>
        <taxon>Clathrus</taxon>
    </lineage>
</organism>
<dbReference type="EMBL" id="BPWL01000001">
    <property type="protein sequence ID" value="GJJ06207.1"/>
    <property type="molecule type" value="Genomic_DNA"/>
</dbReference>
<reference evidence="4" key="1">
    <citation type="submission" date="2021-10" db="EMBL/GenBank/DDBJ databases">
        <title>De novo Genome Assembly of Clathrus columnatus (Basidiomycota, Fungi) Using Illumina and Nanopore Sequence Data.</title>
        <authorList>
            <person name="Ogiso-Tanaka E."/>
            <person name="Itagaki H."/>
            <person name="Hosoya T."/>
            <person name="Hosaka K."/>
        </authorList>
    </citation>
    <scope>NUCLEOTIDE SEQUENCE</scope>
    <source>
        <strain evidence="4">MO-923</strain>
    </source>
</reference>
<dbReference type="PANTHER" id="PTHR34862:SF1">
    <property type="entry name" value="SPARK DOMAIN-CONTAINING PROTEIN"/>
    <property type="match status" value="1"/>
</dbReference>
<feature type="compositionally biased region" description="Low complexity" evidence="1">
    <location>
        <begin position="247"/>
        <end position="256"/>
    </location>
</feature>
<dbReference type="Pfam" id="PF24855">
    <property type="entry name" value="DUF7729"/>
    <property type="match status" value="1"/>
</dbReference>
<feature type="chain" id="PRO_5043315921" description="DUF7729 domain-containing protein" evidence="2">
    <location>
        <begin position="22"/>
        <end position="284"/>
    </location>
</feature>
<feature type="region of interest" description="Disordered" evidence="1">
    <location>
        <begin position="230"/>
        <end position="256"/>
    </location>
</feature>
<dbReference type="AlphaFoldDB" id="A0AAV4ZYN5"/>
<evidence type="ECO:0000259" key="3">
    <source>
        <dbReference type="Pfam" id="PF24855"/>
    </source>
</evidence>
<evidence type="ECO:0000313" key="5">
    <source>
        <dbReference type="Proteomes" id="UP001050691"/>
    </source>
</evidence>
<protein>
    <recommendedName>
        <fullName evidence="3">DUF7729 domain-containing protein</fullName>
    </recommendedName>
</protein>
<evidence type="ECO:0000313" key="4">
    <source>
        <dbReference type="EMBL" id="GJJ06207.1"/>
    </source>
</evidence>
<gene>
    <name evidence="4" type="ORF">Clacol_000396</name>
</gene>
<dbReference type="Proteomes" id="UP001050691">
    <property type="component" value="Unassembled WGS sequence"/>
</dbReference>
<keyword evidence="2" id="KW-0732">Signal</keyword>
<evidence type="ECO:0000256" key="1">
    <source>
        <dbReference type="SAM" id="MobiDB-lite"/>
    </source>
</evidence>
<sequence>MKFSSILNVAIFLAGVGSTRAFAISKRLSLGGINQCQNALLGVAGNSDANSCLNVQGLIGGVITLQGNTSAIPALNSWLQGLCAATPCSNATLTAIATNITSGCQSDLGSADSELGPIVQDLPSIYPVLREILCLKSTSNDTLCVSNTLLGVQTLQNSPISLNNAATTIAQVAGQAGNSSLPPNLLCTDCNKAALDILTKNDPAIGSNSGFQSTIASQCGADFLSGPSPTNVVEGTGTAAPSGTLPASGGTSTTSNNNGASATFAGLFLSSSMALMAGLYTLAA</sequence>
<feature type="signal peptide" evidence="2">
    <location>
        <begin position="1"/>
        <end position="21"/>
    </location>
</feature>